<dbReference type="Pfam" id="PF13458">
    <property type="entry name" value="Peripla_BP_6"/>
    <property type="match status" value="1"/>
</dbReference>
<sequence length="402" mass="43702">MKKVISSICALALAAGAGLTSPVQAADPIRFALIRSATGPNEIYARDTERGFRLGLEYLTGGKNEILGRPVEVIVKDDQFKPELSKAMVTEAFADDKADVAVGTSWSGGALAMAPVAEQYRKILLMEPALADSITGDHFNRYIFRASRNSTQDALASAAMLKPGDSVAFLAADYVFGKDGVAAYKTAMETMNSGASVVHEEFVPVNTTDFTAPMQRIYSKLRDAPGNRYLVLIWGAPNPIPKLAATRPDRYGIQIVSVGSSNIESIQAWRGLPVGGGTFYFWSFPDNPMNDWLVEQHNARYGQPPDLFTVGGFTAAAALVAGIEKAGTVETEALIAAMEGMSFDTPKGRITFRAEDHQGMQDQYQFRMKEKPESRWDLLDLVRVVPADEMPVPVRAPGRVQN</sequence>
<dbReference type="Proteomes" id="UP000028826">
    <property type="component" value="Unassembled WGS sequence"/>
</dbReference>
<dbReference type="PANTHER" id="PTHR30483">
    <property type="entry name" value="LEUCINE-SPECIFIC-BINDING PROTEIN"/>
    <property type="match status" value="1"/>
</dbReference>
<dbReference type="InterPro" id="IPR028081">
    <property type="entry name" value="Leu-bd"/>
</dbReference>
<dbReference type="PANTHER" id="PTHR30483:SF6">
    <property type="entry name" value="PERIPLASMIC BINDING PROTEIN OF ABC TRANSPORTER FOR NATURAL AMINO ACIDS"/>
    <property type="match status" value="1"/>
</dbReference>
<dbReference type="EMBL" id="JGYG01000008">
    <property type="protein sequence ID" value="KFI28395.1"/>
    <property type="molecule type" value="Genomic_DNA"/>
</dbReference>
<feature type="domain" description="Leucine-binding protein" evidence="4">
    <location>
        <begin position="28"/>
        <end position="370"/>
    </location>
</feature>
<keyword evidence="3" id="KW-0029">Amino-acid transport</keyword>
<evidence type="ECO:0000313" key="5">
    <source>
        <dbReference type="EMBL" id="KFI28395.1"/>
    </source>
</evidence>
<keyword evidence="6" id="KW-1185">Reference proteome</keyword>
<evidence type="ECO:0000313" key="6">
    <source>
        <dbReference type="Proteomes" id="UP000028826"/>
    </source>
</evidence>
<keyword evidence="2" id="KW-0732">Signal</keyword>
<evidence type="ECO:0000256" key="1">
    <source>
        <dbReference type="ARBA" id="ARBA00010062"/>
    </source>
</evidence>
<protein>
    <submittedName>
        <fullName evidence="5">ABC transporter permease</fullName>
    </submittedName>
</protein>
<dbReference type="STRING" id="195105.CN97_19210"/>
<gene>
    <name evidence="5" type="ORF">CN97_19210</name>
</gene>
<dbReference type="Gene3D" id="3.40.50.2300">
    <property type="match status" value="2"/>
</dbReference>
<evidence type="ECO:0000256" key="3">
    <source>
        <dbReference type="ARBA" id="ARBA00022970"/>
    </source>
</evidence>
<comment type="similarity">
    <text evidence="1">Belongs to the leucine-binding protein family.</text>
</comment>
<dbReference type="RefSeq" id="WP_035712113.1">
    <property type="nucleotide sequence ID" value="NZ_CAMIFG010000131.1"/>
</dbReference>
<dbReference type="InterPro" id="IPR051010">
    <property type="entry name" value="BCAA_transport"/>
</dbReference>
<accession>A0A086Y295</accession>
<dbReference type="AlphaFoldDB" id="A0A086Y295"/>
<dbReference type="eggNOG" id="COG0683">
    <property type="taxonomic scope" value="Bacteria"/>
</dbReference>
<reference evidence="5 6" key="1">
    <citation type="submission" date="2014-03" db="EMBL/GenBank/DDBJ databases">
        <title>Genome of Haematobacter massiliensis CCUG 47968.</title>
        <authorList>
            <person name="Wang D."/>
            <person name="Wang G."/>
        </authorList>
    </citation>
    <scope>NUCLEOTIDE SEQUENCE [LARGE SCALE GENOMIC DNA]</scope>
    <source>
        <strain evidence="5 6">CCUG 47968</strain>
    </source>
</reference>
<dbReference type="CDD" id="cd06328">
    <property type="entry name" value="PBP1_SBP-like"/>
    <property type="match status" value="1"/>
</dbReference>
<evidence type="ECO:0000259" key="4">
    <source>
        <dbReference type="Pfam" id="PF13458"/>
    </source>
</evidence>
<comment type="caution">
    <text evidence="5">The sequence shown here is derived from an EMBL/GenBank/DDBJ whole genome shotgun (WGS) entry which is preliminary data.</text>
</comment>
<proteinExistence type="inferred from homology"/>
<keyword evidence="3" id="KW-0813">Transport</keyword>
<dbReference type="SUPFAM" id="SSF53822">
    <property type="entry name" value="Periplasmic binding protein-like I"/>
    <property type="match status" value="1"/>
</dbReference>
<dbReference type="OrthoDB" id="9794229at2"/>
<evidence type="ECO:0000256" key="2">
    <source>
        <dbReference type="ARBA" id="ARBA00022729"/>
    </source>
</evidence>
<name>A0A086Y295_9RHOB</name>
<dbReference type="InterPro" id="IPR028082">
    <property type="entry name" value="Peripla_BP_I"/>
</dbReference>
<dbReference type="GO" id="GO:0006865">
    <property type="term" value="P:amino acid transport"/>
    <property type="evidence" value="ECO:0007669"/>
    <property type="project" value="UniProtKB-KW"/>
</dbReference>
<organism evidence="5 6">
    <name type="scientific">Haematobacter massiliensis</name>
    <dbReference type="NCBI Taxonomy" id="195105"/>
    <lineage>
        <taxon>Bacteria</taxon>
        <taxon>Pseudomonadati</taxon>
        <taxon>Pseudomonadota</taxon>
        <taxon>Alphaproteobacteria</taxon>
        <taxon>Rhodobacterales</taxon>
        <taxon>Paracoccaceae</taxon>
        <taxon>Haematobacter</taxon>
    </lineage>
</organism>